<dbReference type="GO" id="GO:0032259">
    <property type="term" value="P:methylation"/>
    <property type="evidence" value="ECO:0007669"/>
    <property type="project" value="UniProtKB-KW"/>
</dbReference>
<reference evidence="4" key="1">
    <citation type="submission" date="2016-06" db="EMBL/GenBank/DDBJ databases">
        <authorList>
            <person name="Varghese N."/>
            <person name="Submissions Spin"/>
        </authorList>
    </citation>
    <scope>NUCLEOTIDE SEQUENCE [LARGE SCALE GENOMIC DNA]</scope>
    <source>
        <strain evidence="4">DSM 44151</strain>
    </source>
</reference>
<organism evidence="3 4">
    <name type="scientific">Micromonospora chersina</name>
    <dbReference type="NCBI Taxonomy" id="47854"/>
    <lineage>
        <taxon>Bacteria</taxon>
        <taxon>Bacillati</taxon>
        <taxon>Actinomycetota</taxon>
        <taxon>Actinomycetes</taxon>
        <taxon>Micromonosporales</taxon>
        <taxon>Micromonosporaceae</taxon>
        <taxon>Micromonospora</taxon>
    </lineage>
</organism>
<sequence>MLVARNVNESCGLFAAGQPKGSDVVSGHGHHLTEEEAAAIFEPPAWDERYSGAEKVWSGNPNPQLVAEAAGLTPGTALDVGCGEGGDVIWLARQGWRVTGADFSANGLARAARHAEEAGVADRTDWWQVDARTFTADGRSYDLVTSHFLHPPEGGMVEVTRRLAGAVAPGGHLLVVGHAPHEAFSHLTASQSRAMFVAEELLPGLPDNFEALVVEQRPRTVTRDGVTVDIQDSTLLARRTS</sequence>
<name>A0A1C6UGT9_9ACTN</name>
<gene>
    <name evidence="3" type="ORF">GA0070603_1566</name>
</gene>
<evidence type="ECO:0000256" key="1">
    <source>
        <dbReference type="ARBA" id="ARBA00022679"/>
    </source>
</evidence>
<feature type="domain" description="Methyltransferase" evidence="2">
    <location>
        <begin position="78"/>
        <end position="171"/>
    </location>
</feature>
<evidence type="ECO:0000259" key="2">
    <source>
        <dbReference type="Pfam" id="PF13649"/>
    </source>
</evidence>
<dbReference type="SUPFAM" id="SSF53335">
    <property type="entry name" value="S-adenosyl-L-methionine-dependent methyltransferases"/>
    <property type="match status" value="1"/>
</dbReference>
<dbReference type="OrthoDB" id="9786503at2"/>
<dbReference type="AlphaFoldDB" id="A0A1C6UGT9"/>
<evidence type="ECO:0000313" key="4">
    <source>
        <dbReference type="Proteomes" id="UP000198605"/>
    </source>
</evidence>
<dbReference type="CDD" id="cd02440">
    <property type="entry name" value="AdoMet_MTases"/>
    <property type="match status" value="1"/>
</dbReference>
<evidence type="ECO:0000313" key="3">
    <source>
        <dbReference type="EMBL" id="SCL53267.1"/>
    </source>
</evidence>
<dbReference type="PANTHER" id="PTHR43861">
    <property type="entry name" value="TRANS-ACONITATE 2-METHYLTRANSFERASE-RELATED"/>
    <property type="match status" value="1"/>
</dbReference>
<dbReference type="PANTHER" id="PTHR43861:SF3">
    <property type="entry name" value="PUTATIVE (AFU_ORTHOLOGUE AFUA_2G14390)-RELATED"/>
    <property type="match status" value="1"/>
</dbReference>
<accession>A0A1C6UGT9</accession>
<dbReference type="InterPro" id="IPR029063">
    <property type="entry name" value="SAM-dependent_MTases_sf"/>
</dbReference>
<keyword evidence="4" id="KW-1185">Reference proteome</keyword>
<dbReference type="Gene3D" id="3.40.50.150">
    <property type="entry name" value="Vaccinia Virus protein VP39"/>
    <property type="match status" value="1"/>
</dbReference>
<dbReference type="EMBL" id="FMIB01000002">
    <property type="protein sequence ID" value="SCL53267.1"/>
    <property type="molecule type" value="Genomic_DNA"/>
</dbReference>
<dbReference type="STRING" id="47854.GA0070603_1566"/>
<protein>
    <submittedName>
        <fullName evidence="3">Methyltransferase domain-containing protein</fullName>
    </submittedName>
</protein>
<dbReference type="GO" id="GO:0008168">
    <property type="term" value="F:methyltransferase activity"/>
    <property type="evidence" value="ECO:0007669"/>
    <property type="project" value="UniProtKB-KW"/>
</dbReference>
<proteinExistence type="predicted"/>
<keyword evidence="3" id="KW-0489">Methyltransferase</keyword>
<dbReference type="Pfam" id="PF13649">
    <property type="entry name" value="Methyltransf_25"/>
    <property type="match status" value="1"/>
</dbReference>
<dbReference type="Proteomes" id="UP000198605">
    <property type="component" value="Unassembled WGS sequence"/>
</dbReference>
<dbReference type="InterPro" id="IPR041698">
    <property type="entry name" value="Methyltransf_25"/>
</dbReference>
<keyword evidence="1 3" id="KW-0808">Transferase</keyword>